<gene>
    <name evidence="2" type="ORF">F5984_26195</name>
</gene>
<evidence type="ECO:0000313" key="2">
    <source>
        <dbReference type="EMBL" id="KAB7725410.1"/>
    </source>
</evidence>
<accession>A0A7J5TTU6</accession>
<dbReference type="Proteomes" id="UP000488299">
    <property type="component" value="Unassembled WGS sequence"/>
</dbReference>
<organism evidence="2 3">
    <name type="scientific">Rudanella paleaurantiibacter</name>
    <dbReference type="NCBI Taxonomy" id="2614655"/>
    <lineage>
        <taxon>Bacteria</taxon>
        <taxon>Pseudomonadati</taxon>
        <taxon>Bacteroidota</taxon>
        <taxon>Cytophagia</taxon>
        <taxon>Cytophagales</taxon>
        <taxon>Cytophagaceae</taxon>
        <taxon>Rudanella</taxon>
    </lineage>
</organism>
<feature type="domain" description="HTH LytTR-type" evidence="1">
    <location>
        <begin position="1"/>
        <end position="66"/>
    </location>
</feature>
<dbReference type="Gene3D" id="2.40.50.1020">
    <property type="entry name" value="LytTr DNA-binding domain"/>
    <property type="match status" value="1"/>
</dbReference>
<protein>
    <recommendedName>
        <fullName evidence="1">HTH LytTR-type domain-containing protein</fullName>
    </recommendedName>
</protein>
<comment type="caution">
    <text evidence="2">The sequence shown here is derived from an EMBL/GenBank/DDBJ whole genome shotgun (WGS) entry which is preliminary data.</text>
</comment>
<keyword evidence="3" id="KW-1185">Reference proteome</keyword>
<name>A0A7J5TTU6_9BACT</name>
<evidence type="ECO:0000259" key="1">
    <source>
        <dbReference type="PROSITE" id="PS50930"/>
    </source>
</evidence>
<dbReference type="InterPro" id="IPR007492">
    <property type="entry name" value="LytTR_DNA-bd_dom"/>
</dbReference>
<proteinExistence type="predicted"/>
<dbReference type="RefSeq" id="WP_152127336.1">
    <property type="nucleotide sequence ID" value="NZ_WELI01000023.1"/>
</dbReference>
<evidence type="ECO:0000313" key="3">
    <source>
        <dbReference type="Proteomes" id="UP000488299"/>
    </source>
</evidence>
<reference evidence="2 3" key="1">
    <citation type="submission" date="2019-10" db="EMBL/GenBank/DDBJ databases">
        <title>Rudanella paleaurantiibacter sp. nov., isolated from sludge.</title>
        <authorList>
            <person name="Xu S.Q."/>
        </authorList>
    </citation>
    <scope>NUCLEOTIDE SEQUENCE [LARGE SCALE GENOMIC DNA]</scope>
    <source>
        <strain evidence="2 3">HX-22-17</strain>
    </source>
</reference>
<dbReference type="GO" id="GO:0003677">
    <property type="term" value="F:DNA binding"/>
    <property type="evidence" value="ECO:0007669"/>
    <property type="project" value="InterPro"/>
</dbReference>
<dbReference type="EMBL" id="WELI01000023">
    <property type="protein sequence ID" value="KAB7725410.1"/>
    <property type="molecule type" value="Genomic_DNA"/>
</dbReference>
<sequence>MSAYTLKRYASCLADFIRIRRDGLVNPACIARLENTSGGLLLHLTDGTCLPVARRRVRAVRKLLAGEGADVWRKDYFSA</sequence>
<dbReference type="PROSITE" id="PS50930">
    <property type="entry name" value="HTH_LYTTR"/>
    <property type="match status" value="1"/>
</dbReference>
<dbReference type="Pfam" id="PF04397">
    <property type="entry name" value="LytTR"/>
    <property type="match status" value="1"/>
</dbReference>
<dbReference type="AlphaFoldDB" id="A0A7J5TTU6"/>